<proteinExistence type="predicted"/>
<reference evidence="4" key="1">
    <citation type="submission" date="2019-04" db="EMBL/GenBank/DDBJ databases">
        <title>Nocardioides xinjiangensis sp. nov.</title>
        <authorList>
            <person name="Liu S."/>
        </authorList>
    </citation>
    <scope>NUCLEOTIDE SEQUENCE [LARGE SCALE GENOMIC DNA]</scope>
    <source>
        <strain evidence="4">18</strain>
    </source>
</reference>
<dbReference type="EMBL" id="STGY01000032">
    <property type="protein sequence ID" value="THV41995.1"/>
    <property type="molecule type" value="Genomic_DNA"/>
</dbReference>
<sequence>MTSCAGWLYARSLDSNRHKPSKPEHQRCTHEARMRHRSGDLGCCAVPRWRWAVAKRREALIRRRKSLGLSQEQAADRLGVERSTISRWERGENEPLPWVRTDLAALLEVNAAQLERMLTDRGPEPTSPARSRSQGLAVVPSPRHSAVSVEDLRRIEQTRAHFQEMYRRVGGVPTLPRISATLDQRVAPMLRTAYENNLGRQLFRAAGSLTAFAGICAYDADQQMAATARFAEALGLARAAADLQFEGYLHALLANQAMHLGELDQVLDHTETVLDTLGDQLNPALTCDLHSLAAKAHARLGTSRACHRHLEAAETDADRTWNGPDLPETSYMTPGLVQLQTAEALRRLGDTSAARTYADEAVRTAPGTHLRGQVHRWAGYALVLTAQGEIEEAADAAATMLDRAVGMESGRLHDRLTSVVSALQPYSAAPDVASTLERAEVQLTEPGA</sequence>
<dbReference type="CDD" id="cd00093">
    <property type="entry name" value="HTH_XRE"/>
    <property type="match status" value="1"/>
</dbReference>
<reference evidence="3 4" key="2">
    <citation type="submission" date="2019-05" db="EMBL/GenBank/DDBJ databases">
        <title>Glycomyces buryatensis sp. nov.</title>
        <authorList>
            <person name="Nikitina E."/>
        </authorList>
    </citation>
    <scope>NUCLEOTIDE SEQUENCE [LARGE SCALE GENOMIC DNA]</scope>
    <source>
        <strain evidence="3 4">18</strain>
    </source>
</reference>
<gene>
    <name evidence="3" type="ORF">FAB82_08680</name>
</gene>
<dbReference type="Proteomes" id="UP000308760">
    <property type="component" value="Unassembled WGS sequence"/>
</dbReference>
<feature type="domain" description="HTH cro/C1-type" evidence="2">
    <location>
        <begin position="60"/>
        <end position="114"/>
    </location>
</feature>
<dbReference type="PROSITE" id="PS50943">
    <property type="entry name" value="HTH_CROC1"/>
    <property type="match status" value="1"/>
</dbReference>
<dbReference type="OrthoDB" id="3213425at2"/>
<dbReference type="InterPro" id="IPR011990">
    <property type="entry name" value="TPR-like_helical_dom_sf"/>
</dbReference>
<dbReference type="GO" id="GO:0003677">
    <property type="term" value="F:DNA binding"/>
    <property type="evidence" value="ECO:0007669"/>
    <property type="project" value="InterPro"/>
</dbReference>
<feature type="region of interest" description="Disordered" evidence="1">
    <location>
        <begin position="119"/>
        <end position="140"/>
    </location>
</feature>
<evidence type="ECO:0000313" key="4">
    <source>
        <dbReference type="Proteomes" id="UP000308760"/>
    </source>
</evidence>
<name>A0A4S8QGC3_9ACTN</name>
<dbReference type="AlphaFoldDB" id="A0A4S8QGC3"/>
<dbReference type="SUPFAM" id="SSF47413">
    <property type="entry name" value="lambda repressor-like DNA-binding domains"/>
    <property type="match status" value="1"/>
</dbReference>
<evidence type="ECO:0000256" key="1">
    <source>
        <dbReference type="SAM" id="MobiDB-lite"/>
    </source>
</evidence>
<dbReference type="Gene3D" id="1.10.260.40">
    <property type="entry name" value="lambda repressor-like DNA-binding domains"/>
    <property type="match status" value="1"/>
</dbReference>
<dbReference type="InterPro" id="IPR010982">
    <property type="entry name" value="Lambda_DNA-bd_dom_sf"/>
</dbReference>
<dbReference type="SUPFAM" id="SSF48452">
    <property type="entry name" value="TPR-like"/>
    <property type="match status" value="1"/>
</dbReference>
<dbReference type="SMART" id="SM00530">
    <property type="entry name" value="HTH_XRE"/>
    <property type="match status" value="1"/>
</dbReference>
<dbReference type="Gene3D" id="1.25.40.10">
    <property type="entry name" value="Tetratricopeptide repeat domain"/>
    <property type="match status" value="1"/>
</dbReference>
<dbReference type="InterPro" id="IPR001387">
    <property type="entry name" value="Cro/C1-type_HTH"/>
</dbReference>
<evidence type="ECO:0000313" key="3">
    <source>
        <dbReference type="EMBL" id="THV41995.1"/>
    </source>
</evidence>
<organism evidence="3 4">
    <name type="scientific">Glycomyces buryatensis</name>
    <dbReference type="NCBI Taxonomy" id="2570927"/>
    <lineage>
        <taxon>Bacteria</taxon>
        <taxon>Bacillati</taxon>
        <taxon>Actinomycetota</taxon>
        <taxon>Actinomycetes</taxon>
        <taxon>Glycomycetales</taxon>
        <taxon>Glycomycetaceae</taxon>
        <taxon>Glycomyces</taxon>
    </lineage>
</organism>
<accession>A0A4S8QGC3</accession>
<protein>
    <submittedName>
        <fullName evidence="3">Helix-turn-helix transcriptional regulator</fullName>
    </submittedName>
</protein>
<evidence type="ECO:0000259" key="2">
    <source>
        <dbReference type="PROSITE" id="PS50943"/>
    </source>
</evidence>
<comment type="caution">
    <text evidence="3">The sequence shown here is derived from an EMBL/GenBank/DDBJ whole genome shotgun (WGS) entry which is preliminary data.</text>
</comment>
<dbReference type="Pfam" id="PF01381">
    <property type="entry name" value="HTH_3"/>
    <property type="match status" value="1"/>
</dbReference>
<keyword evidence="4" id="KW-1185">Reference proteome</keyword>